<evidence type="ECO:0000256" key="3">
    <source>
        <dbReference type="ARBA" id="ARBA00024227"/>
    </source>
</evidence>
<sequence length="326" mass="35229">MWTKPRMIPAQDCENLQICPPSEPGAVNGYRRTRHRGEDRPQNNRRARMPKFIDLPIGAGNTVPLEWHDEVESTNALMRERFVAEETTFAPFHSIATGSQTKGRGRLEREWVAPAGTSLAISTYIEFSADAARESIGWVPLAAGVALRDALVELAPELAPKLTIKWPNDLLLDGKKLSGILGEMLGVIDGGQKFACAVGVGVNLRTPEGGLPFDRAIALDTLGVEIEGMQLAEAFVRQLASRILPLSAANGDAEASGLRPDLLLHCSTIGTDVRVMLPGDADLIGRATGVNAQGNLEVRDTHGEMHSINVGDIEHVRPVGDTREVE</sequence>
<feature type="region of interest" description="Disordered" evidence="4">
    <location>
        <begin position="24"/>
        <end position="46"/>
    </location>
</feature>
<accession>A0A7J5BER8</accession>
<keyword evidence="2" id="KW-0092">Biotin</keyword>
<dbReference type="InterPro" id="IPR003142">
    <property type="entry name" value="BPL_C"/>
</dbReference>
<dbReference type="SUPFAM" id="SSF55681">
    <property type="entry name" value="Class II aaRS and biotin synthetases"/>
    <property type="match status" value="1"/>
</dbReference>
<proteinExistence type="predicted"/>
<dbReference type="Gene3D" id="2.30.30.100">
    <property type="match status" value="1"/>
</dbReference>
<dbReference type="OrthoDB" id="9807064at2"/>
<evidence type="ECO:0000256" key="1">
    <source>
        <dbReference type="ARBA" id="ARBA00022598"/>
    </source>
</evidence>
<dbReference type="Pfam" id="PF02237">
    <property type="entry name" value="BPL_C"/>
    <property type="match status" value="1"/>
</dbReference>
<protein>
    <recommendedName>
        <fullName evidence="3">biotin--[biotin carboxyl-carrier protein] ligase</fullName>
        <ecNumber evidence="3">6.3.4.15</ecNumber>
    </recommendedName>
</protein>
<dbReference type="InterPro" id="IPR004408">
    <property type="entry name" value="Biotin_CoA_COase_ligase"/>
</dbReference>
<gene>
    <name evidence="6" type="ORF">F8O05_00260</name>
</gene>
<dbReference type="PANTHER" id="PTHR12835">
    <property type="entry name" value="BIOTIN PROTEIN LIGASE"/>
    <property type="match status" value="1"/>
</dbReference>
<dbReference type="AlphaFoldDB" id="A0A7J5BER8"/>
<keyword evidence="7" id="KW-1185">Reference proteome</keyword>
<evidence type="ECO:0000259" key="5">
    <source>
        <dbReference type="PROSITE" id="PS51733"/>
    </source>
</evidence>
<evidence type="ECO:0000313" key="6">
    <source>
        <dbReference type="EMBL" id="KAB1644753.1"/>
    </source>
</evidence>
<dbReference type="GO" id="GO:0005737">
    <property type="term" value="C:cytoplasm"/>
    <property type="evidence" value="ECO:0007669"/>
    <property type="project" value="TreeGrafter"/>
</dbReference>
<dbReference type="GO" id="GO:0004077">
    <property type="term" value="F:biotin--[biotin carboxyl-carrier protein] ligase activity"/>
    <property type="evidence" value="ECO:0007669"/>
    <property type="project" value="UniProtKB-EC"/>
</dbReference>
<name>A0A7J5BER8_9MICO</name>
<comment type="caution">
    <text evidence="6">The sequence shown here is derived from an EMBL/GenBank/DDBJ whole genome shotgun (WGS) entry which is preliminary data.</text>
</comment>
<dbReference type="PANTHER" id="PTHR12835:SF5">
    <property type="entry name" value="BIOTIN--PROTEIN LIGASE"/>
    <property type="match status" value="1"/>
</dbReference>
<feature type="domain" description="BPL/LPL catalytic" evidence="5">
    <location>
        <begin position="60"/>
        <end position="247"/>
    </location>
</feature>
<dbReference type="Gene3D" id="3.30.930.10">
    <property type="entry name" value="Bira Bifunctional Protein, Domain 2"/>
    <property type="match status" value="1"/>
</dbReference>
<dbReference type="EMBL" id="WBKB01000001">
    <property type="protein sequence ID" value="KAB1644753.1"/>
    <property type="molecule type" value="Genomic_DNA"/>
</dbReference>
<keyword evidence="1 6" id="KW-0436">Ligase</keyword>
<dbReference type="Pfam" id="PF03099">
    <property type="entry name" value="BPL_LplA_LipB"/>
    <property type="match status" value="1"/>
</dbReference>
<dbReference type="NCBIfam" id="TIGR00121">
    <property type="entry name" value="birA_ligase"/>
    <property type="match status" value="1"/>
</dbReference>
<dbReference type="InterPro" id="IPR004143">
    <property type="entry name" value="BPL_LPL_catalytic"/>
</dbReference>
<dbReference type="InterPro" id="IPR045864">
    <property type="entry name" value="aa-tRNA-synth_II/BPL/LPL"/>
</dbReference>
<dbReference type="CDD" id="cd16442">
    <property type="entry name" value="BPL"/>
    <property type="match status" value="1"/>
</dbReference>
<evidence type="ECO:0000313" key="7">
    <source>
        <dbReference type="Proteomes" id="UP000433493"/>
    </source>
</evidence>
<dbReference type="Proteomes" id="UP000433493">
    <property type="component" value="Unassembled WGS sequence"/>
</dbReference>
<evidence type="ECO:0000256" key="4">
    <source>
        <dbReference type="SAM" id="MobiDB-lite"/>
    </source>
</evidence>
<dbReference type="PROSITE" id="PS51733">
    <property type="entry name" value="BPL_LPL_CATALYTIC"/>
    <property type="match status" value="1"/>
</dbReference>
<evidence type="ECO:0000256" key="2">
    <source>
        <dbReference type="ARBA" id="ARBA00023267"/>
    </source>
</evidence>
<reference evidence="6 7" key="1">
    <citation type="submission" date="2019-09" db="EMBL/GenBank/DDBJ databases">
        <title>Phylogeny of genus Pseudoclavibacter and closely related genus.</title>
        <authorList>
            <person name="Li Y."/>
        </authorList>
    </citation>
    <scope>NUCLEOTIDE SEQUENCE [LARGE SCALE GENOMIC DNA]</scope>
    <source>
        <strain evidence="6 7">KCTC 13959</strain>
    </source>
</reference>
<dbReference type="EC" id="6.3.4.15" evidence="3"/>
<organism evidence="6 7">
    <name type="scientific">Gulosibacter chungangensis</name>
    <dbReference type="NCBI Taxonomy" id="979746"/>
    <lineage>
        <taxon>Bacteria</taxon>
        <taxon>Bacillati</taxon>
        <taxon>Actinomycetota</taxon>
        <taxon>Actinomycetes</taxon>
        <taxon>Micrococcales</taxon>
        <taxon>Microbacteriaceae</taxon>
        <taxon>Gulosibacter</taxon>
    </lineage>
</organism>